<keyword evidence="1" id="KW-0224">Dipeptidase</keyword>
<keyword evidence="4" id="KW-1185">Reference proteome</keyword>
<dbReference type="EC" id="3.4.-.-" evidence="1"/>
<sequence>MKKIFVVAALLMLVSVFSTPSARACTNYLITRGASTDGSNMITYAADSHVLYGELYFRPAADWATGTMIDVYEWDTGKFLGEIPQVPHTYSVVGNMNEFQLAIGETTYGGRSELGAQDGAIIDYGSLMYLTLQRSKNAREAIKVMTDLVENYGYYSSGESFSISDANEVWILEMIGKGNGEKGAVWVARMIPDGYVSGHANQARITTFPLEGKSSISSDKMDKIFNPEVQNVYSKDVISFAKEKGFYPKDGKNKDFSFSDTYAPVDFGAARFCEIRVWSFFNDVKEGMDQYFDYCKGKIEHDDKGYATNRMPLWIKPDKKINVLEVMDFMRNHLEGTDLDMSKDMGAGPYGNPYRWRPLTWKVDGVTYCNERATATQQTGFSFVAQSRNWLPDAVGGINWFGVDDASSSVYFPVYCGITRVPETFAVGNGKMMDFTSKSAFWVFNQVSNFAYTRYNEIHPEIATKQKALETKYLAFTNIIDLAAEGMFKKNKATAIEFLTDFSCNQGNNLVEEWKDFYGYLFAKFMDGNIKEKDGNNQNPKMKQPGYSEEFYKTVVKTTGDKLKVVGDAH</sequence>
<dbReference type="Pfam" id="PF03577">
    <property type="entry name" value="Peptidase_C69"/>
    <property type="match status" value="1"/>
</dbReference>
<dbReference type="OrthoDB" id="1109933at2"/>
<evidence type="ECO:0000256" key="1">
    <source>
        <dbReference type="RuleBase" id="RU364089"/>
    </source>
</evidence>
<dbReference type="GO" id="GO:0016805">
    <property type="term" value="F:dipeptidase activity"/>
    <property type="evidence" value="ECO:0007669"/>
    <property type="project" value="UniProtKB-KW"/>
</dbReference>
<comment type="catalytic activity">
    <reaction evidence="1">
        <text>an L-aminoacyl-L-amino acid + H2O = 2 an L-alpha-amino acid</text>
        <dbReference type="Rhea" id="RHEA:48940"/>
        <dbReference type="ChEBI" id="CHEBI:15377"/>
        <dbReference type="ChEBI" id="CHEBI:59869"/>
        <dbReference type="ChEBI" id="CHEBI:77460"/>
    </reaction>
</comment>
<gene>
    <name evidence="3" type="ORF">BZG02_05685</name>
</gene>
<proteinExistence type="inferred from homology"/>
<dbReference type="RefSeq" id="WP_101260450.1">
    <property type="nucleotide sequence ID" value="NZ_MVDD01000003.1"/>
</dbReference>
<protein>
    <recommendedName>
        <fullName evidence="1">Dipeptidase</fullName>
        <ecNumber evidence="1">3.4.-.-</ecNumber>
    </recommendedName>
</protein>
<name>A0A2N3I202_9BACT</name>
<comment type="caution">
    <text evidence="3">The sequence shown here is derived from an EMBL/GenBank/DDBJ whole genome shotgun (WGS) entry which is preliminary data.</text>
</comment>
<feature type="chain" id="PRO_5014930457" description="Dipeptidase" evidence="2">
    <location>
        <begin position="25"/>
        <end position="570"/>
    </location>
</feature>
<dbReference type="EMBL" id="MVDD01000003">
    <property type="protein sequence ID" value="PKQ64307.1"/>
    <property type="molecule type" value="Genomic_DNA"/>
</dbReference>
<comment type="similarity">
    <text evidence="1">Belongs to the peptidase C69 family.</text>
</comment>
<dbReference type="AlphaFoldDB" id="A0A2N3I202"/>
<keyword evidence="2" id="KW-0732">Signal</keyword>
<dbReference type="GO" id="GO:0006508">
    <property type="term" value="P:proteolysis"/>
    <property type="evidence" value="ECO:0007669"/>
    <property type="project" value="UniProtKB-KW"/>
</dbReference>
<accession>A0A2N3I202</accession>
<keyword evidence="1" id="KW-0378">Hydrolase</keyword>
<evidence type="ECO:0000256" key="2">
    <source>
        <dbReference type="SAM" id="SignalP"/>
    </source>
</evidence>
<dbReference type="InterPro" id="IPR005322">
    <property type="entry name" value="Peptidase_C69"/>
</dbReference>
<evidence type="ECO:0000313" key="3">
    <source>
        <dbReference type="EMBL" id="PKQ64307.1"/>
    </source>
</evidence>
<organism evidence="3 4">
    <name type="scientific">Labilibaculum filiforme</name>
    <dbReference type="NCBI Taxonomy" id="1940526"/>
    <lineage>
        <taxon>Bacteria</taxon>
        <taxon>Pseudomonadati</taxon>
        <taxon>Bacteroidota</taxon>
        <taxon>Bacteroidia</taxon>
        <taxon>Marinilabiliales</taxon>
        <taxon>Marinifilaceae</taxon>
        <taxon>Labilibaculum</taxon>
    </lineage>
</organism>
<evidence type="ECO:0000313" key="4">
    <source>
        <dbReference type="Proteomes" id="UP000233535"/>
    </source>
</evidence>
<reference evidence="3 4" key="1">
    <citation type="journal article" date="2017" name="Front. Microbiol.">
        <title>Labilibaculum manganireducens gen. nov., sp. nov. and Labilibaculum filiforme sp. nov., Novel Bacteroidetes Isolated from Subsurface Sediments of the Baltic Sea.</title>
        <authorList>
            <person name="Vandieken V."/>
            <person name="Marshall I.P."/>
            <person name="Niemann H."/>
            <person name="Engelen B."/>
            <person name="Cypionka H."/>
        </authorList>
    </citation>
    <scope>NUCLEOTIDE SEQUENCE [LARGE SCALE GENOMIC DNA]</scope>
    <source>
        <strain evidence="3 4">59.16B</strain>
    </source>
</reference>
<keyword evidence="1" id="KW-0645">Protease</keyword>
<dbReference type="PANTHER" id="PTHR12994:SF17">
    <property type="entry name" value="LD30995P"/>
    <property type="match status" value="1"/>
</dbReference>
<feature type="signal peptide" evidence="2">
    <location>
        <begin position="1"/>
        <end position="24"/>
    </location>
</feature>
<dbReference type="Proteomes" id="UP000233535">
    <property type="component" value="Unassembled WGS sequence"/>
</dbReference>
<dbReference type="PANTHER" id="PTHR12994">
    <property type="entry name" value="SECERNIN"/>
    <property type="match status" value="1"/>
</dbReference>
<dbReference type="GO" id="GO:0070004">
    <property type="term" value="F:cysteine-type exopeptidase activity"/>
    <property type="evidence" value="ECO:0007669"/>
    <property type="project" value="InterPro"/>
</dbReference>